<dbReference type="GO" id="GO:0005829">
    <property type="term" value="C:cytosol"/>
    <property type="evidence" value="ECO:0007669"/>
    <property type="project" value="TreeGrafter"/>
</dbReference>
<dbReference type="PANTHER" id="PTHR42739:SF1">
    <property type="entry name" value="MALATE SYNTHASE G"/>
    <property type="match status" value="1"/>
</dbReference>
<dbReference type="EMBL" id="HBEA01006752">
    <property type="protein sequence ID" value="CAD8255707.1"/>
    <property type="molecule type" value="Transcribed_RNA"/>
</dbReference>
<dbReference type="GO" id="GO:0000287">
    <property type="term" value="F:magnesium ion binding"/>
    <property type="evidence" value="ECO:0007669"/>
    <property type="project" value="TreeGrafter"/>
</dbReference>
<dbReference type="GO" id="GO:0006097">
    <property type="term" value="P:glyoxylate cycle"/>
    <property type="evidence" value="ECO:0007669"/>
    <property type="project" value="InterPro"/>
</dbReference>
<name>A0A7R9YAI6_9STRA</name>
<dbReference type="Pfam" id="PF20659">
    <property type="entry name" value="MS_C"/>
    <property type="match status" value="1"/>
</dbReference>
<dbReference type="GO" id="GO:0009436">
    <property type="term" value="P:glyoxylate catabolic process"/>
    <property type="evidence" value="ECO:0007669"/>
    <property type="project" value="TreeGrafter"/>
</dbReference>
<evidence type="ECO:0000259" key="1">
    <source>
        <dbReference type="Pfam" id="PF20659"/>
    </source>
</evidence>
<evidence type="ECO:0000313" key="2">
    <source>
        <dbReference type="EMBL" id="CAD8255707.1"/>
    </source>
</evidence>
<accession>A0A7R9YAI6</accession>
<organism evidence="2">
    <name type="scientific">Pinguiococcus pyrenoidosus</name>
    <dbReference type="NCBI Taxonomy" id="172671"/>
    <lineage>
        <taxon>Eukaryota</taxon>
        <taxon>Sar</taxon>
        <taxon>Stramenopiles</taxon>
        <taxon>Ochrophyta</taxon>
        <taxon>Pinguiophyceae</taxon>
        <taxon>Pinguiochrysidales</taxon>
        <taxon>Pinguiochrysidaceae</taxon>
        <taxon>Pinguiococcus</taxon>
    </lineage>
</organism>
<dbReference type="InterPro" id="IPR044856">
    <property type="entry name" value="Malate_synth_C_sf"/>
</dbReference>
<dbReference type="InterPro" id="IPR046363">
    <property type="entry name" value="MS_N_TIM-barrel_dom"/>
</dbReference>
<dbReference type="InterPro" id="IPR006253">
    <property type="entry name" value="Malate_synthG"/>
</dbReference>
<dbReference type="InterPro" id="IPR048355">
    <property type="entry name" value="MS_C"/>
</dbReference>
<protein>
    <recommendedName>
        <fullName evidence="1">Malate synthase C-terminal domain-containing protein</fullName>
    </recommendedName>
</protein>
<dbReference type="SUPFAM" id="SSF51645">
    <property type="entry name" value="Malate synthase G"/>
    <property type="match status" value="1"/>
</dbReference>
<dbReference type="Gene3D" id="1.20.1220.12">
    <property type="entry name" value="Malate synthase, domain III"/>
    <property type="match status" value="1"/>
</dbReference>
<proteinExistence type="predicted"/>
<dbReference type="AlphaFoldDB" id="A0A7R9YAI6"/>
<dbReference type="InterPro" id="IPR011076">
    <property type="entry name" value="Malate_synth_sf"/>
</dbReference>
<dbReference type="Gene3D" id="3.20.20.360">
    <property type="entry name" value="Malate synthase, domain 3"/>
    <property type="match status" value="1"/>
</dbReference>
<dbReference type="GO" id="GO:0004474">
    <property type="term" value="F:malate synthase activity"/>
    <property type="evidence" value="ECO:0007669"/>
    <property type="project" value="InterPro"/>
</dbReference>
<reference evidence="2" key="1">
    <citation type="submission" date="2021-01" db="EMBL/GenBank/DDBJ databases">
        <authorList>
            <person name="Corre E."/>
            <person name="Pelletier E."/>
            <person name="Niang G."/>
            <person name="Scheremetjew M."/>
            <person name="Finn R."/>
            <person name="Kale V."/>
            <person name="Holt S."/>
            <person name="Cochrane G."/>
            <person name="Meng A."/>
            <person name="Brown T."/>
            <person name="Cohen L."/>
        </authorList>
    </citation>
    <scope>NUCLEOTIDE SEQUENCE</scope>
    <source>
        <strain evidence="2">CCMP2078</strain>
    </source>
</reference>
<dbReference type="PANTHER" id="PTHR42739">
    <property type="entry name" value="MALATE SYNTHASE G"/>
    <property type="match status" value="1"/>
</dbReference>
<sequence>MWAKPDAMAAMLHEKSGHPLTGANTAWVPSPTAACLHSLHYFQVSSKECFEKRKRGPWCVSGSAPGGLFRVPVACSASAEVETKLLALGGIEEVTSEVREAAQAILGYVSRWVQLGVGCSKVPDLRNVELMEDRATLRINAQLLANWKLHGVVTENELRATLVEMAEVVDAQNAKDKQYESMIVNGQVRGDGGKGQIAFETAVSLIWVSGAKLPRPLMFFCP</sequence>
<feature type="domain" description="Malate synthase C-terminal" evidence="1">
    <location>
        <begin position="93"/>
        <end position="184"/>
    </location>
</feature>
<gene>
    <name evidence="2" type="ORF">PPYR1160_LOCUS5199</name>
</gene>